<evidence type="ECO:0000313" key="3">
    <source>
        <dbReference type="EMBL" id="VEI70160.1"/>
    </source>
</evidence>
<dbReference type="PANTHER" id="PTHR48081">
    <property type="entry name" value="AB HYDROLASE SUPERFAMILY PROTEIN C4A8.06C"/>
    <property type="match status" value="1"/>
</dbReference>
<evidence type="ECO:0000256" key="1">
    <source>
        <dbReference type="ARBA" id="ARBA00022801"/>
    </source>
</evidence>
<protein>
    <submittedName>
        <fullName evidence="3">Lipase 2</fullName>
        <ecNumber evidence="3">3.1.1.3</ecNumber>
    </submittedName>
</protein>
<dbReference type="Proteomes" id="UP000270487">
    <property type="component" value="Chromosome"/>
</dbReference>
<dbReference type="AlphaFoldDB" id="A0A448SR46"/>
<dbReference type="InterPro" id="IPR029058">
    <property type="entry name" value="AB_hydrolase_fold"/>
</dbReference>
<dbReference type="EC" id="3.1.1.3" evidence="3"/>
<name>A0A448SR46_SERFO</name>
<reference evidence="3 4" key="1">
    <citation type="submission" date="2018-12" db="EMBL/GenBank/DDBJ databases">
        <authorList>
            <consortium name="Pathogen Informatics"/>
        </authorList>
    </citation>
    <scope>NUCLEOTIDE SEQUENCE [LARGE SCALE GENOMIC DNA]</scope>
    <source>
        <strain evidence="3 4">NCTC13193</strain>
    </source>
</reference>
<dbReference type="Gene3D" id="3.40.50.1820">
    <property type="entry name" value="alpha/beta hydrolase"/>
    <property type="match status" value="1"/>
</dbReference>
<dbReference type="EMBL" id="LR134492">
    <property type="protein sequence ID" value="VEI70160.1"/>
    <property type="molecule type" value="Genomic_DNA"/>
</dbReference>
<dbReference type="Pfam" id="PF07859">
    <property type="entry name" value="Abhydrolase_3"/>
    <property type="match status" value="1"/>
</dbReference>
<dbReference type="GO" id="GO:0004806">
    <property type="term" value="F:triacylglycerol lipase activity"/>
    <property type="evidence" value="ECO:0007669"/>
    <property type="project" value="UniProtKB-EC"/>
</dbReference>
<sequence>MPLDKQIALFLQQQADAPTPSSLEELRAQTAVGLQRLQGAPQPVKKIMVFHIPVGGGHTITVRAYTPLNALEDMPLPAMVFAHGGGWCLGSLDVYDAPCRALANATGRVILSVDYRLAPEYPFPTPLHDVYQALCWASQQAAQIGIDPQRIALGGDSAGGNLAAAAALMARDRPGPAVEHQYLLYPALDSGMAMPSFDAYGEGYYLTQEIMGWCWANYLGPDTDPQEPYASPWHASTLADLPPATILVCEYDPLRDEGERYAQRLQEAGVNVKCQRLPGMVHACMHMTGLTSAAQVLFTALEALP</sequence>
<organism evidence="3 4">
    <name type="scientific">Serratia fonticola</name>
    <dbReference type="NCBI Taxonomy" id="47917"/>
    <lineage>
        <taxon>Bacteria</taxon>
        <taxon>Pseudomonadati</taxon>
        <taxon>Pseudomonadota</taxon>
        <taxon>Gammaproteobacteria</taxon>
        <taxon>Enterobacterales</taxon>
        <taxon>Yersiniaceae</taxon>
        <taxon>Serratia</taxon>
    </lineage>
</organism>
<proteinExistence type="predicted"/>
<evidence type="ECO:0000313" key="4">
    <source>
        <dbReference type="Proteomes" id="UP000270487"/>
    </source>
</evidence>
<dbReference type="SUPFAM" id="SSF53474">
    <property type="entry name" value="alpha/beta-Hydrolases"/>
    <property type="match status" value="1"/>
</dbReference>
<keyword evidence="1 3" id="KW-0378">Hydrolase</keyword>
<evidence type="ECO:0000259" key="2">
    <source>
        <dbReference type="Pfam" id="PF07859"/>
    </source>
</evidence>
<gene>
    <name evidence="3" type="primary">lip2_2</name>
    <name evidence="3" type="ORF">NCTC13193_02907</name>
</gene>
<dbReference type="InterPro" id="IPR050300">
    <property type="entry name" value="GDXG_lipolytic_enzyme"/>
</dbReference>
<feature type="domain" description="Alpha/beta hydrolase fold-3" evidence="2">
    <location>
        <begin position="79"/>
        <end position="285"/>
    </location>
</feature>
<dbReference type="InterPro" id="IPR013094">
    <property type="entry name" value="AB_hydrolase_3"/>
</dbReference>
<dbReference type="PANTHER" id="PTHR48081:SF8">
    <property type="entry name" value="ALPHA_BETA HYDROLASE FOLD-3 DOMAIN-CONTAINING PROTEIN-RELATED"/>
    <property type="match status" value="1"/>
</dbReference>
<accession>A0A448SR46</accession>